<dbReference type="InParanoid" id="W4KAA6"/>
<dbReference type="GeneID" id="20670398"/>
<accession>W4KAA6</accession>
<proteinExistence type="predicted"/>
<evidence type="ECO:0000313" key="2">
    <source>
        <dbReference type="Proteomes" id="UP000030671"/>
    </source>
</evidence>
<dbReference type="Proteomes" id="UP000030671">
    <property type="component" value="Unassembled WGS sequence"/>
</dbReference>
<organism evidence="1 2">
    <name type="scientific">Heterobasidion irregulare (strain TC 32-1)</name>
    <dbReference type="NCBI Taxonomy" id="747525"/>
    <lineage>
        <taxon>Eukaryota</taxon>
        <taxon>Fungi</taxon>
        <taxon>Dikarya</taxon>
        <taxon>Basidiomycota</taxon>
        <taxon>Agaricomycotina</taxon>
        <taxon>Agaricomycetes</taxon>
        <taxon>Russulales</taxon>
        <taxon>Bondarzewiaceae</taxon>
        <taxon>Heterobasidion</taxon>
        <taxon>Heterobasidion annosum species complex</taxon>
    </lineage>
</organism>
<dbReference type="STRING" id="747525.W4KAA6"/>
<evidence type="ECO:0000313" key="1">
    <source>
        <dbReference type="EMBL" id="ETW82011.1"/>
    </source>
</evidence>
<gene>
    <name evidence="1" type="ORF">HETIRDRAFT_317187</name>
</gene>
<reference evidence="1 2" key="1">
    <citation type="journal article" date="2012" name="New Phytol.">
        <title>Insight into trade-off between wood decay and parasitism from the genome of a fungal forest pathogen.</title>
        <authorList>
            <person name="Olson A."/>
            <person name="Aerts A."/>
            <person name="Asiegbu F."/>
            <person name="Belbahri L."/>
            <person name="Bouzid O."/>
            <person name="Broberg A."/>
            <person name="Canback B."/>
            <person name="Coutinho P.M."/>
            <person name="Cullen D."/>
            <person name="Dalman K."/>
            <person name="Deflorio G."/>
            <person name="van Diepen L.T."/>
            <person name="Dunand C."/>
            <person name="Duplessis S."/>
            <person name="Durling M."/>
            <person name="Gonthier P."/>
            <person name="Grimwood J."/>
            <person name="Fossdal C.G."/>
            <person name="Hansson D."/>
            <person name="Henrissat B."/>
            <person name="Hietala A."/>
            <person name="Himmelstrand K."/>
            <person name="Hoffmeister D."/>
            <person name="Hogberg N."/>
            <person name="James T.Y."/>
            <person name="Karlsson M."/>
            <person name="Kohler A."/>
            <person name="Kues U."/>
            <person name="Lee Y.H."/>
            <person name="Lin Y.C."/>
            <person name="Lind M."/>
            <person name="Lindquist E."/>
            <person name="Lombard V."/>
            <person name="Lucas S."/>
            <person name="Lunden K."/>
            <person name="Morin E."/>
            <person name="Murat C."/>
            <person name="Park J."/>
            <person name="Raffaello T."/>
            <person name="Rouze P."/>
            <person name="Salamov A."/>
            <person name="Schmutz J."/>
            <person name="Solheim H."/>
            <person name="Stahlberg J."/>
            <person name="Velez H."/>
            <person name="de Vries R.P."/>
            <person name="Wiebenga A."/>
            <person name="Woodward S."/>
            <person name="Yakovlev I."/>
            <person name="Garbelotto M."/>
            <person name="Martin F."/>
            <person name="Grigoriev I.V."/>
            <person name="Stenlid J."/>
        </authorList>
    </citation>
    <scope>NUCLEOTIDE SEQUENCE [LARGE SCALE GENOMIC DNA]</scope>
    <source>
        <strain evidence="1 2">TC 32-1</strain>
    </source>
</reference>
<keyword evidence="2" id="KW-1185">Reference proteome</keyword>
<dbReference type="OrthoDB" id="2803082at2759"/>
<sequence length="261" mass="29830">MQILLSCTFKNQCQQFLGIIGAMNNPPNFPEPTYPSQSSQHDAIYLCRGMNYEDGKAVLRIVIGRNSWQSARRPVQAPTEFASLNIANTCRVSEVHLPRPRIQSVTVLYRPRTARVQFLYLRDLMHPIQFVNKMSGTAWITIQDLLDGKTADILVGPELLVRCLVQNKLTLRLNWRGCKPWNDQFWTRTYSQDPKPITLGKLGERIAAAVRKFKQNFKIAEDSADRLAHTYPSAAELHRVVLIGFIRVSRGSWQPDLRVLV</sequence>
<dbReference type="EMBL" id="KI925458">
    <property type="protein sequence ID" value="ETW82011.1"/>
    <property type="molecule type" value="Genomic_DNA"/>
</dbReference>
<protein>
    <submittedName>
        <fullName evidence="1">Uncharacterized protein</fullName>
    </submittedName>
</protein>
<dbReference type="AlphaFoldDB" id="W4KAA6"/>
<name>W4KAA6_HETIT</name>
<dbReference type="KEGG" id="hir:HETIRDRAFT_317187"/>
<dbReference type="HOGENOM" id="CLU_1065815_0_0_1"/>
<dbReference type="RefSeq" id="XP_009546594.1">
    <property type="nucleotide sequence ID" value="XM_009548299.1"/>
</dbReference>